<accession>A0A517LL76</accession>
<sequence length="339" mass="37341">MRNKIRYSNWRKKSGKQPEENEKERIKGTKITRGGLKNVNNTLRLVLGRVEIGVFGGLVLAILIIGERNFFSKQVLYESEPMYAIGQWAPIVGTSLAVVGSLGLLLVGAKPEDDEENTTSSGSNSNCSHCAHGHAQERRPTFELQTDGVDDPQTSRESQGIDDYVQTHTNKHREFETSSAIDWNDDATFKAADGPATDYPELPGEMFKRDLSKIKEQWSYRQPSRSTEGEASPTVQHASTFSGSSSGISANPMERWASIPGPPSPEMLQKKITLELPPATHYAHSRNRSYSSGAGVRPGLTTNAHSGSSLPSRERPKRRNTLEVPLEHDPESGLDTEKG</sequence>
<protein>
    <submittedName>
        <fullName evidence="3">Uncharacterized protein</fullName>
    </submittedName>
</protein>
<evidence type="ECO:0000256" key="2">
    <source>
        <dbReference type="SAM" id="Phobius"/>
    </source>
</evidence>
<feature type="compositionally biased region" description="Low complexity" evidence="1">
    <location>
        <begin position="118"/>
        <end position="128"/>
    </location>
</feature>
<dbReference type="Proteomes" id="UP000316270">
    <property type="component" value="Chromosome 15"/>
</dbReference>
<keyword evidence="4" id="KW-1185">Reference proteome</keyword>
<keyword evidence="2" id="KW-1133">Transmembrane helix</keyword>
<reference evidence="3 4" key="1">
    <citation type="submission" date="2019-07" db="EMBL/GenBank/DDBJ databases">
        <title>Finished genome of Venturia effusa.</title>
        <authorList>
            <person name="Young C.A."/>
            <person name="Cox M.P."/>
            <person name="Ganley A.R.D."/>
            <person name="David W.J."/>
        </authorList>
    </citation>
    <scope>NUCLEOTIDE SEQUENCE [LARGE SCALE GENOMIC DNA]</scope>
    <source>
        <strain evidence="4">albino</strain>
    </source>
</reference>
<feature type="region of interest" description="Disordered" evidence="1">
    <location>
        <begin position="218"/>
        <end position="339"/>
    </location>
</feature>
<feature type="transmembrane region" description="Helical" evidence="2">
    <location>
        <begin position="46"/>
        <end position="65"/>
    </location>
</feature>
<dbReference type="AlphaFoldDB" id="A0A517LL76"/>
<feature type="compositionally biased region" description="Basic and acidic residues" evidence="1">
    <location>
        <begin position="16"/>
        <end position="26"/>
    </location>
</feature>
<feature type="compositionally biased region" description="Basic and acidic residues" evidence="1">
    <location>
        <begin position="325"/>
        <end position="339"/>
    </location>
</feature>
<feature type="compositionally biased region" description="Polar residues" evidence="1">
    <location>
        <begin position="300"/>
        <end position="311"/>
    </location>
</feature>
<keyword evidence="2" id="KW-0812">Transmembrane</keyword>
<organism evidence="3 4">
    <name type="scientific">Venturia effusa</name>
    <dbReference type="NCBI Taxonomy" id="50376"/>
    <lineage>
        <taxon>Eukaryota</taxon>
        <taxon>Fungi</taxon>
        <taxon>Dikarya</taxon>
        <taxon>Ascomycota</taxon>
        <taxon>Pezizomycotina</taxon>
        <taxon>Dothideomycetes</taxon>
        <taxon>Pleosporomycetidae</taxon>
        <taxon>Venturiales</taxon>
        <taxon>Venturiaceae</taxon>
        <taxon>Venturia</taxon>
    </lineage>
</organism>
<dbReference type="EMBL" id="CP042199">
    <property type="protein sequence ID" value="QDS76398.1"/>
    <property type="molecule type" value="Genomic_DNA"/>
</dbReference>
<evidence type="ECO:0000256" key="1">
    <source>
        <dbReference type="SAM" id="MobiDB-lite"/>
    </source>
</evidence>
<evidence type="ECO:0000313" key="4">
    <source>
        <dbReference type="Proteomes" id="UP000316270"/>
    </source>
</evidence>
<proteinExistence type="predicted"/>
<gene>
    <name evidence="3" type="ORF">FKW77_003809</name>
</gene>
<keyword evidence="2" id="KW-0472">Membrane</keyword>
<feature type="transmembrane region" description="Helical" evidence="2">
    <location>
        <begin position="85"/>
        <end position="107"/>
    </location>
</feature>
<feature type="compositionally biased region" description="Basic residues" evidence="1">
    <location>
        <begin position="1"/>
        <end position="15"/>
    </location>
</feature>
<name>A0A517LL76_9PEZI</name>
<dbReference type="STRING" id="50376.A0A517LL76"/>
<feature type="region of interest" description="Disordered" evidence="1">
    <location>
        <begin position="112"/>
        <end position="163"/>
    </location>
</feature>
<dbReference type="OrthoDB" id="3021074at2759"/>
<feature type="compositionally biased region" description="Low complexity" evidence="1">
    <location>
        <begin position="239"/>
        <end position="249"/>
    </location>
</feature>
<feature type="region of interest" description="Disordered" evidence="1">
    <location>
        <begin position="1"/>
        <end position="26"/>
    </location>
</feature>
<evidence type="ECO:0000313" key="3">
    <source>
        <dbReference type="EMBL" id="QDS76398.1"/>
    </source>
</evidence>